<dbReference type="Pfam" id="PF05437">
    <property type="entry name" value="AzlD"/>
    <property type="match status" value="1"/>
</dbReference>
<dbReference type="Proteomes" id="UP000000422">
    <property type="component" value="Chromosome"/>
</dbReference>
<dbReference type="HOGENOM" id="CLU_144816_1_2_7"/>
<dbReference type="AlphaFoldDB" id="Q7MRI7"/>
<evidence type="ECO:0000256" key="1">
    <source>
        <dbReference type="SAM" id="Phobius"/>
    </source>
</evidence>
<dbReference type="KEGG" id="wsu:WS1319"/>
<name>Q7MRI7_WOLSU</name>
<feature type="transmembrane region" description="Helical" evidence="1">
    <location>
        <begin position="6"/>
        <end position="29"/>
    </location>
</feature>
<keyword evidence="1" id="KW-1133">Transmembrane helix</keyword>
<dbReference type="PIRSF" id="PIRSF003203">
    <property type="entry name" value="AzlD"/>
    <property type="match status" value="1"/>
</dbReference>
<evidence type="ECO:0000313" key="3">
    <source>
        <dbReference type="Proteomes" id="UP000000422"/>
    </source>
</evidence>
<feature type="transmembrane region" description="Helical" evidence="1">
    <location>
        <begin position="36"/>
        <end position="57"/>
    </location>
</feature>
<dbReference type="eggNOG" id="COG1687">
    <property type="taxonomic scope" value="Bacteria"/>
</dbReference>
<dbReference type="EMBL" id="BX571660">
    <property type="protein sequence ID" value="CAE10395.1"/>
    <property type="molecule type" value="Genomic_DNA"/>
</dbReference>
<keyword evidence="3" id="KW-1185">Reference proteome</keyword>
<dbReference type="InterPro" id="IPR008407">
    <property type="entry name" value="Brnchd-chn_aa_trnsp_AzlD"/>
</dbReference>
<reference evidence="2 3" key="1">
    <citation type="journal article" date="2003" name="Proc. Natl. Acad. Sci. U.S.A.">
        <title>Complete genome sequence and analysis of Wolinella succinogenes.</title>
        <authorList>
            <person name="Baar C."/>
            <person name="Eppinger M."/>
            <person name="Raddatz G."/>
            <person name="Simon JM."/>
            <person name="Lanz C."/>
            <person name="Klimmek O."/>
            <person name="Nandakumar R."/>
            <person name="Gross R."/>
            <person name="Rosinus A."/>
            <person name="Keller H."/>
            <person name="Jagtap P."/>
            <person name="Linke B."/>
            <person name="Meyer F."/>
            <person name="Lederer H."/>
            <person name="Schuster S.C."/>
        </authorList>
    </citation>
    <scope>NUCLEOTIDE SEQUENCE [LARGE SCALE GENOMIC DNA]</scope>
    <source>
        <strain evidence="3">ATCC 29543 / DSM 1740 / CCUG 13145 / JCM 31913 / LMG 7466 / NCTC 11488 / FDC 602W</strain>
    </source>
</reference>
<feature type="transmembrane region" description="Helical" evidence="1">
    <location>
        <begin position="83"/>
        <end position="104"/>
    </location>
</feature>
<accession>Q7MRI7</accession>
<dbReference type="STRING" id="273121.WS1319"/>
<gene>
    <name evidence="2" type="ordered locus">WS1319</name>
</gene>
<proteinExistence type="predicted"/>
<organism evidence="3">
    <name type="scientific">Wolinella succinogenes (strain ATCC 29543 / DSM 1740 / CCUG 13145 / JCM 31913 / LMG 7466 / NCTC 11488 / FDC 602W)</name>
    <name type="common">Vibrio succinogenes</name>
    <dbReference type="NCBI Taxonomy" id="273121"/>
    <lineage>
        <taxon>Bacteria</taxon>
        <taxon>Pseudomonadati</taxon>
        <taxon>Campylobacterota</taxon>
        <taxon>Epsilonproteobacteria</taxon>
        <taxon>Campylobacterales</taxon>
        <taxon>Helicobacteraceae</taxon>
        <taxon>Wolinella</taxon>
    </lineage>
</organism>
<keyword evidence="1" id="KW-0472">Membrane</keyword>
<evidence type="ECO:0000313" key="2">
    <source>
        <dbReference type="EMBL" id="CAE10395.1"/>
    </source>
</evidence>
<dbReference type="RefSeq" id="WP_011139181.1">
    <property type="nucleotide sequence ID" value="NC_005090.1"/>
</dbReference>
<evidence type="ECO:0008006" key="4">
    <source>
        <dbReference type="Google" id="ProtNLM"/>
    </source>
</evidence>
<protein>
    <recommendedName>
        <fullName evidence="4">Branched-chain amino acid ABC transporter</fullName>
    </recommendedName>
</protein>
<sequence length="105" mass="12131">MNHEYLLLAILVAALATYVTRILAFWLFGRSKPSSWLLFLQQNMPLAIMTILVFYALKEVSWSESYGWRELGGIALSVVTHLWFRNALLSIFSGVLFYMTVLHLF</sequence>
<keyword evidence="1" id="KW-0812">Transmembrane</keyword>